<comment type="caution">
    <text evidence="1">The sequence shown here is derived from an EMBL/GenBank/DDBJ whole genome shotgun (WGS) entry which is preliminary data.</text>
</comment>
<dbReference type="EMBL" id="JAUSQW010000001">
    <property type="protein sequence ID" value="MDP9801495.1"/>
    <property type="molecule type" value="Genomic_DNA"/>
</dbReference>
<evidence type="ECO:0008006" key="3">
    <source>
        <dbReference type="Google" id="ProtNLM"/>
    </source>
</evidence>
<name>A0ABT9ND99_9ACTO</name>
<evidence type="ECO:0000313" key="2">
    <source>
        <dbReference type="Proteomes" id="UP001235966"/>
    </source>
</evidence>
<dbReference type="RefSeq" id="WP_278059576.1">
    <property type="nucleotide sequence ID" value="NZ_CP121247.1"/>
</dbReference>
<gene>
    <name evidence="1" type="ORF">J2S49_001571</name>
</gene>
<protein>
    <recommendedName>
        <fullName evidence="3">TadE-like protein</fullName>
    </recommendedName>
</protein>
<proteinExistence type="predicted"/>
<keyword evidence="2" id="KW-1185">Reference proteome</keyword>
<organism evidence="1 2">
    <name type="scientific">Arcanobacterium wilhelmae</name>
    <dbReference type="NCBI Taxonomy" id="1803177"/>
    <lineage>
        <taxon>Bacteria</taxon>
        <taxon>Bacillati</taxon>
        <taxon>Actinomycetota</taxon>
        <taxon>Actinomycetes</taxon>
        <taxon>Actinomycetales</taxon>
        <taxon>Actinomycetaceae</taxon>
        <taxon>Arcanobacterium</taxon>
    </lineage>
</organism>
<reference evidence="1 2" key="1">
    <citation type="submission" date="2023-07" db="EMBL/GenBank/DDBJ databases">
        <title>Sequencing the genomes of 1000 actinobacteria strains.</title>
        <authorList>
            <person name="Klenk H.-P."/>
        </authorList>
    </citation>
    <scope>NUCLEOTIDE SEQUENCE [LARGE SCALE GENOMIC DNA]</scope>
    <source>
        <strain evidence="1 2">DSM 102162</strain>
    </source>
</reference>
<dbReference type="Proteomes" id="UP001235966">
    <property type="component" value="Unassembled WGS sequence"/>
</dbReference>
<sequence length="103" mass="10631">MATVSMMLGVTYLLLSTVLAWYVHGVARDCAAEGARVAALDGSDLSLGEQRARELVATSLGSISAVVHGEESAGVVTVSIDVEYPLPSVVGMHAEVSASANRE</sequence>
<accession>A0ABT9ND99</accession>
<evidence type="ECO:0000313" key="1">
    <source>
        <dbReference type="EMBL" id="MDP9801495.1"/>
    </source>
</evidence>